<evidence type="ECO:0000259" key="1">
    <source>
        <dbReference type="PROSITE" id="PS50987"/>
    </source>
</evidence>
<sequence>MDLNERERKIIEYIRVNKRITSSEIQQMFNVSRVMANRYMKRLQELLIIERKGAGKAVYYIKME</sequence>
<organism evidence="2 3">
    <name type="scientific">candidate division WOR-3 bacterium RBG_13_43_14</name>
    <dbReference type="NCBI Taxonomy" id="1802590"/>
    <lineage>
        <taxon>Bacteria</taxon>
        <taxon>Bacteria division WOR-3</taxon>
    </lineage>
</organism>
<dbReference type="SUPFAM" id="SSF46785">
    <property type="entry name" value="Winged helix' DNA-binding domain"/>
    <property type="match status" value="1"/>
</dbReference>
<evidence type="ECO:0000313" key="3">
    <source>
        <dbReference type="Proteomes" id="UP000177025"/>
    </source>
</evidence>
<dbReference type="GO" id="GO:0003700">
    <property type="term" value="F:DNA-binding transcription factor activity"/>
    <property type="evidence" value="ECO:0007669"/>
    <property type="project" value="InterPro"/>
</dbReference>
<dbReference type="PROSITE" id="PS50987">
    <property type="entry name" value="HTH_ARSR_2"/>
    <property type="match status" value="1"/>
</dbReference>
<gene>
    <name evidence="2" type="ORF">A2Y85_02310</name>
</gene>
<dbReference type="InterPro" id="IPR036388">
    <property type="entry name" value="WH-like_DNA-bd_sf"/>
</dbReference>
<feature type="domain" description="HTH arsR-type" evidence="1">
    <location>
        <begin position="1"/>
        <end position="64"/>
    </location>
</feature>
<dbReference type="InterPro" id="IPR013196">
    <property type="entry name" value="HTH_11"/>
</dbReference>
<protein>
    <recommendedName>
        <fullName evidence="1">HTH arsR-type domain-containing protein</fullName>
    </recommendedName>
</protein>
<dbReference type="Pfam" id="PF08279">
    <property type="entry name" value="HTH_11"/>
    <property type="match status" value="1"/>
</dbReference>
<name>A0A1F4UD84_UNCW3</name>
<proteinExistence type="predicted"/>
<accession>A0A1F4UD84</accession>
<dbReference type="AlphaFoldDB" id="A0A1F4UD84"/>
<dbReference type="InterPro" id="IPR001845">
    <property type="entry name" value="HTH_ArsR_DNA-bd_dom"/>
</dbReference>
<dbReference type="EMBL" id="MEUM01000047">
    <property type="protein sequence ID" value="OGC42879.1"/>
    <property type="molecule type" value="Genomic_DNA"/>
</dbReference>
<comment type="caution">
    <text evidence="2">The sequence shown here is derived from an EMBL/GenBank/DDBJ whole genome shotgun (WGS) entry which is preliminary data.</text>
</comment>
<dbReference type="InterPro" id="IPR036390">
    <property type="entry name" value="WH_DNA-bd_sf"/>
</dbReference>
<reference evidence="2 3" key="1">
    <citation type="journal article" date="2016" name="Nat. Commun.">
        <title>Thousands of microbial genomes shed light on interconnected biogeochemical processes in an aquifer system.</title>
        <authorList>
            <person name="Anantharaman K."/>
            <person name="Brown C.T."/>
            <person name="Hug L.A."/>
            <person name="Sharon I."/>
            <person name="Castelle C.J."/>
            <person name="Probst A.J."/>
            <person name="Thomas B.C."/>
            <person name="Singh A."/>
            <person name="Wilkins M.J."/>
            <person name="Karaoz U."/>
            <person name="Brodie E.L."/>
            <person name="Williams K.H."/>
            <person name="Hubbard S.S."/>
            <person name="Banfield J.F."/>
        </authorList>
    </citation>
    <scope>NUCLEOTIDE SEQUENCE [LARGE SCALE GENOMIC DNA]</scope>
</reference>
<dbReference type="Gene3D" id="1.10.10.10">
    <property type="entry name" value="Winged helix-like DNA-binding domain superfamily/Winged helix DNA-binding domain"/>
    <property type="match status" value="1"/>
</dbReference>
<dbReference type="Proteomes" id="UP000177025">
    <property type="component" value="Unassembled WGS sequence"/>
</dbReference>
<evidence type="ECO:0000313" key="2">
    <source>
        <dbReference type="EMBL" id="OGC42879.1"/>
    </source>
</evidence>